<protein>
    <submittedName>
        <fullName evidence="1">Uncharacterized protein</fullName>
    </submittedName>
</protein>
<evidence type="ECO:0000313" key="2">
    <source>
        <dbReference type="Proteomes" id="UP000007463"/>
    </source>
</evidence>
<sequence>MDQIYKNFYQHFYLKTGGFIPTKPLNQNLFPGDYFQINNGEIVLLGNLYRKEIIDPKEVKLSTAIILNATSWNFSDGISKPYSGRATGQGAMDGQFEFSKQILKFSNKGSFCFRAKEPVSIKMSNWNDIQQQLIIKLTHSLFSFRELYVVTESAAATSTTLAIAGESDAELELATDQENFGLVDIFGDPTTKTIQSKDIEYYHCETKRKSAYFKAKKLMVQEEKLSDFISNFMVNSSNPSEWADQFFNTTFHHEVNYSSSIDSRKAQSVFLDMLHSKELNSNTALLYYKWADANLDDVEKLFGN</sequence>
<evidence type="ECO:0000313" key="1">
    <source>
        <dbReference type="EMBL" id="AEA43014.1"/>
    </source>
</evidence>
<name>F2I967_FLUTR</name>
<dbReference type="RefSeq" id="WP_013685786.1">
    <property type="nucleotide sequence ID" value="NC_015321.1"/>
</dbReference>
<dbReference type="OrthoDB" id="743413at2"/>
<keyword evidence="2" id="KW-1185">Reference proteome</keyword>
<dbReference type="KEGG" id="fte:Fluta_1016"/>
<accession>F2I967</accession>
<dbReference type="eggNOG" id="ENOG5030YXY">
    <property type="taxonomic scope" value="Bacteria"/>
</dbReference>
<gene>
    <name evidence="1" type="ordered locus">Fluta_1016</name>
</gene>
<reference evidence="1 2" key="1">
    <citation type="journal article" date="2011" name="Stand. Genomic Sci.">
        <title>Complete genome sequence of the gliding freshwater bacterium Fluviicola taffensis type strain (RW262).</title>
        <authorList>
            <person name="Woyke T."/>
            <person name="Chertkov O."/>
            <person name="Lapidus A."/>
            <person name="Nolan M."/>
            <person name="Lucas S."/>
            <person name="Del Rio T.G."/>
            <person name="Tice H."/>
            <person name="Cheng J.F."/>
            <person name="Tapia R."/>
            <person name="Han C."/>
            <person name="Goodwin L."/>
            <person name="Pitluck S."/>
            <person name="Liolios K."/>
            <person name="Pagani I."/>
            <person name="Ivanova N."/>
            <person name="Huntemann M."/>
            <person name="Mavromatis K."/>
            <person name="Mikhailova N."/>
            <person name="Pati A."/>
            <person name="Chen A."/>
            <person name="Palaniappan K."/>
            <person name="Land M."/>
            <person name="Hauser L."/>
            <person name="Brambilla E.M."/>
            <person name="Rohde M."/>
            <person name="Mwirichia R."/>
            <person name="Sikorski J."/>
            <person name="Tindall B.J."/>
            <person name="Goker M."/>
            <person name="Bristow J."/>
            <person name="Eisen J.A."/>
            <person name="Markowitz V."/>
            <person name="Hugenholtz P."/>
            <person name="Klenk H.P."/>
            <person name="Kyrpides N.C."/>
        </authorList>
    </citation>
    <scope>NUCLEOTIDE SEQUENCE [LARGE SCALE GENOMIC DNA]</scope>
    <source>
        <strain evidence="2">DSM 16823 / RW262 / RW262</strain>
    </source>
</reference>
<dbReference type="EMBL" id="CP002542">
    <property type="protein sequence ID" value="AEA43014.1"/>
    <property type="molecule type" value="Genomic_DNA"/>
</dbReference>
<dbReference type="HOGENOM" id="CLU_914496_0_0_10"/>
<dbReference type="AlphaFoldDB" id="F2I967"/>
<reference evidence="2" key="2">
    <citation type="submission" date="2011-02" db="EMBL/GenBank/DDBJ databases">
        <title>The complete genome of Fluviicola taffensis DSM 16823.</title>
        <authorList>
            <consortium name="US DOE Joint Genome Institute (JGI-PGF)"/>
            <person name="Lucas S."/>
            <person name="Copeland A."/>
            <person name="Lapidus A."/>
            <person name="Bruce D."/>
            <person name="Goodwin L."/>
            <person name="Pitluck S."/>
            <person name="Kyrpides N."/>
            <person name="Mavromatis K."/>
            <person name="Ivanova N."/>
            <person name="Mikhailova N."/>
            <person name="Pagani I."/>
            <person name="Chertkov O."/>
            <person name="Detter J.C."/>
            <person name="Han C."/>
            <person name="Tapia R."/>
            <person name="Land M."/>
            <person name="Hauser L."/>
            <person name="Markowitz V."/>
            <person name="Cheng J.-F."/>
            <person name="Hugenholtz P."/>
            <person name="Woyke T."/>
            <person name="Wu D."/>
            <person name="Tindall B."/>
            <person name="Pomrenke H.G."/>
            <person name="Brambilla E."/>
            <person name="Klenk H.-P."/>
            <person name="Eisen J.A."/>
        </authorList>
    </citation>
    <scope>NUCLEOTIDE SEQUENCE [LARGE SCALE GENOMIC DNA]</scope>
    <source>
        <strain evidence="2">DSM 16823 / RW262 / RW262</strain>
    </source>
</reference>
<dbReference type="Proteomes" id="UP000007463">
    <property type="component" value="Chromosome"/>
</dbReference>
<organism evidence="1 2">
    <name type="scientific">Fluviicola taffensis (strain DSM 16823 / NCIMB 13979 / RW262)</name>
    <dbReference type="NCBI Taxonomy" id="755732"/>
    <lineage>
        <taxon>Bacteria</taxon>
        <taxon>Pseudomonadati</taxon>
        <taxon>Bacteroidota</taxon>
        <taxon>Flavobacteriia</taxon>
        <taxon>Flavobacteriales</taxon>
        <taxon>Crocinitomicaceae</taxon>
        <taxon>Fluviicola</taxon>
    </lineage>
</organism>
<proteinExistence type="predicted"/>